<evidence type="ECO:0000313" key="2">
    <source>
        <dbReference type="Proteomes" id="UP000789508"/>
    </source>
</evidence>
<comment type="caution">
    <text evidence="1">The sequence shown here is derived from an EMBL/GenBank/DDBJ whole genome shotgun (WGS) entry which is preliminary data.</text>
</comment>
<sequence>MVFTDYIISMHFSSEKDIPYSSVTNLLKENLKFLGQINAWCEAYANLVVQAISSQGAYTLPRGDILGPDTAVFLITRFLNIIKYKDSLHFASILCFIIKWNALSDNDKRQEFPPVAPNFVVELCSMTSSPQYIHRKMLLWIGAGVEGSRLEEISIDQIANSPTVRIYRYDTNTNNVVRQEFVNPQ</sequence>
<dbReference type="EMBL" id="CAJVPS010001018">
    <property type="protein sequence ID" value="CAG8520434.1"/>
    <property type="molecule type" value="Genomic_DNA"/>
</dbReference>
<dbReference type="OrthoDB" id="2305086at2759"/>
<dbReference type="AlphaFoldDB" id="A0A9N9FA77"/>
<name>A0A9N9FA77_9GLOM</name>
<organism evidence="1 2">
    <name type="scientific">Ambispora leptoticha</name>
    <dbReference type="NCBI Taxonomy" id="144679"/>
    <lineage>
        <taxon>Eukaryota</taxon>
        <taxon>Fungi</taxon>
        <taxon>Fungi incertae sedis</taxon>
        <taxon>Mucoromycota</taxon>
        <taxon>Glomeromycotina</taxon>
        <taxon>Glomeromycetes</taxon>
        <taxon>Archaeosporales</taxon>
        <taxon>Ambisporaceae</taxon>
        <taxon>Ambispora</taxon>
    </lineage>
</organism>
<dbReference type="Proteomes" id="UP000789508">
    <property type="component" value="Unassembled WGS sequence"/>
</dbReference>
<accession>A0A9N9FA77</accession>
<dbReference type="InterPro" id="IPR011335">
    <property type="entry name" value="Restrct_endonuc-II-like"/>
</dbReference>
<gene>
    <name evidence="1" type="ORF">ALEPTO_LOCUS4436</name>
</gene>
<dbReference type="Gene3D" id="3.90.1570.10">
    <property type="entry name" value="tt1808, chain A"/>
    <property type="match status" value="1"/>
</dbReference>
<proteinExistence type="predicted"/>
<keyword evidence="2" id="KW-1185">Reference proteome</keyword>
<protein>
    <submittedName>
        <fullName evidence="1">7490_t:CDS:1</fullName>
    </submittedName>
</protein>
<evidence type="ECO:0000313" key="1">
    <source>
        <dbReference type="EMBL" id="CAG8520434.1"/>
    </source>
</evidence>
<dbReference type="SUPFAM" id="SSF52980">
    <property type="entry name" value="Restriction endonuclease-like"/>
    <property type="match status" value="1"/>
</dbReference>
<dbReference type="InterPro" id="IPR012296">
    <property type="entry name" value="Nuclease_put_TT1808"/>
</dbReference>
<dbReference type="GO" id="GO:0006302">
    <property type="term" value="P:double-strand break repair"/>
    <property type="evidence" value="ECO:0007669"/>
    <property type="project" value="UniProtKB-ARBA"/>
</dbReference>
<reference evidence="1" key="1">
    <citation type="submission" date="2021-06" db="EMBL/GenBank/DDBJ databases">
        <authorList>
            <person name="Kallberg Y."/>
            <person name="Tangrot J."/>
            <person name="Rosling A."/>
        </authorList>
    </citation>
    <scope>NUCLEOTIDE SEQUENCE</scope>
    <source>
        <strain evidence="1">FL130A</strain>
    </source>
</reference>